<protein>
    <submittedName>
        <fullName evidence="1">Uncharacterized protein</fullName>
    </submittedName>
</protein>
<dbReference type="EMBL" id="QXGD01000106">
    <property type="protein sequence ID" value="KAE9252762.1"/>
    <property type="molecule type" value="Genomic_DNA"/>
</dbReference>
<evidence type="ECO:0000313" key="6">
    <source>
        <dbReference type="Proteomes" id="UP000437068"/>
    </source>
</evidence>
<evidence type="ECO:0000313" key="7">
    <source>
        <dbReference type="Proteomes" id="UP000440367"/>
    </source>
</evidence>
<dbReference type="EMBL" id="QXGF01000101">
    <property type="protein sequence ID" value="KAE8946871.1"/>
    <property type="molecule type" value="Genomic_DNA"/>
</dbReference>
<organism evidence="1 5">
    <name type="scientific">Phytophthora fragariae</name>
    <dbReference type="NCBI Taxonomy" id="53985"/>
    <lineage>
        <taxon>Eukaryota</taxon>
        <taxon>Sar</taxon>
        <taxon>Stramenopiles</taxon>
        <taxon>Oomycota</taxon>
        <taxon>Peronosporomycetes</taxon>
        <taxon>Peronosporales</taxon>
        <taxon>Peronosporaceae</taxon>
        <taxon>Phytophthora</taxon>
    </lineage>
</organism>
<evidence type="ECO:0000313" key="8">
    <source>
        <dbReference type="Proteomes" id="UP000440732"/>
    </source>
</evidence>
<dbReference type="Proteomes" id="UP000437068">
    <property type="component" value="Unassembled WGS sequence"/>
</dbReference>
<evidence type="ECO:0000313" key="1">
    <source>
        <dbReference type="EMBL" id="KAE8946871.1"/>
    </source>
</evidence>
<sequence length="134" mass="14906">MHCSAVVWGASVMPPSFSWIPVALGGDVHHASSSLKACFAASQVEGSQIPHRYHCRLGSSCWLTMRTVRALRCACPRRSYSALGTLCLRSRRRCCYWYSQPRPRVRALAAGASWKSWTSNGKAENGEPLKIRRP</sequence>
<evidence type="ECO:0000313" key="2">
    <source>
        <dbReference type="EMBL" id="KAE9152976.1"/>
    </source>
</evidence>
<proteinExistence type="predicted"/>
<accession>A0A6A3FR26</accession>
<evidence type="ECO:0000313" key="3">
    <source>
        <dbReference type="EMBL" id="KAE9252762.1"/>
    </source>
</evidence>
<dbReference type="Proteomes" id="UP000440732">
    <property type="component" value="Unassembled WGS sequence"/>
</dbReference>
<dbReference type="Proteomes" id="UP000429523">
    <property type="component" value="Unassembled WGS sequence"/>
</dbReference>
<dbReference type="Proteomes" id="UP000440367">
    <property type="component" value="Unassembled WGS sequence"/>
</dbReference>
<dbReference type="EMBL" id="QXGE01000091">
    <property type="protein sequence ID" value="KAE9325291.1"/>
    <property type="molecule type" value="Genomic_DNA"/>
</dbReference>
<name>A0A6A3FR26_9STRA</name>
<evidence type="ECO:0000313" key="4">
    <source>
        <dbReference type="EMBL" id="KAE9325291.1"/>
    </source>
</evidence>
<reference evidence="5 6" key="1">
    <citation type="submission" date="2018-08" db="EMBL/GenBank/DDBJ databases">
        <title>Genomic investigation of the strawberry pathogen Phytophthora fragariae indicates pathogenicity is determined by transcriptional variation in three key races.</title>
        <authorList>
            <person name="Adams T.M."/>
            <person name="Armitage A.D."/>
            <person name="Sobczyk M.K."/>
            <person name="Bates H.J."/>
            <person name="Dunwell J.M."/>
            <person name="Nellist C.F."/>
            <person name="Harrison R.J."/>
        </authorList>
    </citation>
    <scope>NUCLEOTIDE SEQUENCE [LARGE SCALE GENOMIC DNA]</scope>
    <source>
        <strain evidence="4 6">A4</strain>
        <strain evidence="3 7">BC-1</strain>
        <strain evidence="2 8">NOV-5</strain>
        <strain evidence="1 5">NOV-9</strain>
    </source>
</reference>
<evidence type="ECO:0000313" key="5">
    <source>
        <dbReference type="Proteomes" id="UP000429523"/>
    </source>
</evidence>
<dbReference type="EMBL" id="QXGA01000085">
    <property type="protein sequence ID" value="KAE9152976.1"/>
    <property type="molecule type" value="Genomic_DNA"/>
</dbReference>
<comment type="caution">
    <text evidence="1">The sequence shown here is derived from an EMBL/GenBank/DDBJ whole genome shotgun (WGS) entry which is preliminary data.</text>
</comment>
<dbReference type="AlphaFoldDB" id="A0A6A3FR26"/>
<gene>
    <name evidence="4" type="ORF">PF001_g3029</name>
    <name evidence="3" type="ORF">PF002_g3685</name>
    <name evidence="2" type="ORF">PF006_g2859</name>
    <name evidence="1" type="ORF">PF009_g3534</name>
</gene>